<keyword evidence="2" id="KW-0805">Transcription regulation</keyword>
<dbReference type="Gene3D" id="1.10.1740.10">
    <property type="match status" value="1"/>
</dbReference>
<dbReference type="SUPFAM" id="SSF88946">
    <property type="entry name" value="Sigma2 domain of RNA polymerase sigma factors"/>
    <property type="match status" value="1"/>
</dbReference>
<keyword evidence="8" id="KW-1185">Reference proteome</keyword>
<dbReference type="InterPro" id="IPR007627">
    <property type="entry name" value="RNA_pol_sigma70_r2"/>
</dbReference>
<dbReference type="GO" id="GO:0016987">
    <property type="term" value="F:sigma factor activity"/>
    <property type="evidence" value="ECO:0007669"/>
    <property type="project" value="UniProtKB-KW"/>
</dbReference>
<accession>A0A4R7I4B2</accession>
<feature type="domain" description="RNA polymerase sigma-70 region 2" evidence="5">
    <location>
        <begin position="19"/>
        <end position="86"/>
    </location>
</feature>
<comment type="similarity">
    <text evidence="1">Belongs to the sigma-70 factor family. ECF subfamily.</text>
</comment>
<evidence type="ECO:0000313" key="7">
    <source>
        <dbReference type="EMBL" id="TDT17799.1"/>
    </source>
</evidence>
<dbReference type="GO" id="GO:0006352">
    <property type="term" value="P:DNA-templated transcription initiation"/>
    <property type="evidence" value="ECO:0007669"/>
    <property type="project" value="InterPro"/>
</dbReference>
<dbReference type="EMBL" id="SOAU01000001">
    <property type="protein sequence ID" value="TDT17799.1"/>
    <property type="molecule type" value="Genomic_DNA"/>
</dbReference>
<evidence type="ECO:0000259" key="6">
    <source>
        <dbReference type="Pfam" id="PF08281"/>
    </source>
</evidence>
<organism evidence="7 8">
    <name type="scientific">Ilumatobacter fluminis</name>
    <dbReference type="NCBI Taxonomy" id="467091"/>
    <lineage>
        <taxon>Bacteria</taxon>
        <taxon>Bacillati</taxon>
        <taxon>Actinomycetota</taxon>
        <taxon>Acidimicrobiia</taxon>
        <taxon>Acidimicrobiales</taxon>
        <taxon>Ilumatobacteraceae</taxon>
        <taxon>Ilumatobacter</taxon>
    </lineage>
</organism>
<dbReference type="PANTHER" id="PTHR43133">
    <property type="entry name" value="RNA POLYMERASE ECF-TYPE SIGMA FACTO"/>
    <property type="match status" value="1"/>
</dbReference>
<dbReference type="InterPro" id="IPR013249">
    <property type="entry name" value="RNA_pol_sigma70_r4_t2"/>
</dbReference>
<evidence type="ECO:0000256" key="2">
    <source>
        <dbReference type="ARBA" id="ARBA00023015"/>
    </source>
</evidence>
<dbReference type="AlphaFoldDB" id="A0A4R7I4B2"/>
<evidence type="ECO:0000313" key="8">
    <source>
        <dbReference type="Proteomes" id="UP000294558"/>
    </source>
</evidence>
<name>A0A4R7I4B2_9ACTN</name>
<dbReference type="InterPro" id="IPR036388">
    <property type="entry name" value="WH-like_DNA-bd_sf"/>
</dbReference>
<evidence type="ECO:0000259" key="5">
    <source>
        <dbReference type="Pfam" id="PF04542"/>
    </source>
</evidence>
<keyword evidence="3" id="KW-0731">Sigma factor</keyword>
<dbReference type="NCBIfam" id="TIGR02937">
    <property type="entry name" value="sigma70-ECF"/>
    <property type="match status" value="1"/>
</dbReference>
<evidence type="ECO:0000256" key="4">
    <source>
        <dbReference type="ARBA" id="ARBA00023163"/>
    </source>
</evidence>
<keyword evidence="4" id="KW-0804">Transcription</keyword>
<protein>
    <submittedName>
        <fullName evidence="7">RNA polymerase sigma-70 factor (ECF subfamily)</fullName>
    </submittedName>
</protein>
<dbReference type="InterPro" id="IPR013324">
    <property type="entry name" value="RNA_pol_sigma_r3/r4-like"/>
</dbReference>
<dbReference type="Proteomes" id="UP000294558">
    <property type="component" value="Unassembled WGS sequence"/>
</dbReference>
<dbReference type="GO" id="GO:0003677">
    <property type="term" value="F:DNA binding"/>
    <property type="evidence" value="ECO:0007669"/>
    <property type="project" value="InterPro"/>
</dbReference>
<dbReference type="InterPro" id="IPR013325">
    <property type="entry name" value="RNA_pol_sigma_r2"/>
</dbReference>
<dbReference type="SUPFAM" id="SSF88659">
    <property type="entry name" value="Sigma3 and sigma4 domains of RNA polymerase sigma factors"/>
    <property type="match status" value="1"/>
</dbReference>
<dbReference type="InterPro" id="IPR039425">
    <property type="entry name" value="RNA_pol_sigma-70-like"/>
</dbReference>
<evidence type="ECO:0000256" key="1">
    <source>
        <dbReference type="ARBA" id="ARBA00010641"/>
    </source>
</evidence>
<gene>
    <name evidence="7" type="ORF">BDK89_3412</name>
</gene>
<evidence type="ECO:0000256" key="3">
    <source>
        <dbReference type="ARBA" id="ARBA00023082"/>
    </source>
</evidence>
<dbReference type="Gene3D" id="1.10.10.10">
    <property type="entry name" value="Winged helix-like DNA-binding domain superfamily/Winged helix DNA-binding domain"/>
    <property type="match status" value="1"/>
</dbReference>
<dbReference type="PANTHER" id="PTHR43133:SF57">
    <property type="entry name" value="RNA POLYMERASE SIGMA-70 FACTOR"/>
    <property type="match status" value="1"/>
</dbReference>
<dbReference type="Pfam" id="PF08281">
    <property type="entry name" value="Sigma70_r4_2"/>
    <property type="match status" value="1"/>
</dbReference>
<comment type="caution">
    <text evidence="7">The sequence shown here is derived from an EMBL/GenBank/DDBJ whole genome shotgun (WGS) entry which is preliminary data.</text>
</comment>
<sequence>MSETANDRGHEARRRLVELYDDAVGEVYGYLARRCESPAVAEELTSETFLAAADAVVRRPPPDLSVAWLIGIARHKLADHWRRREREQRLLVAVDAQPDDTSDVWDVELDRITAHDVLAELGPHHRGALTLRYVDGLPVREVAALLGRTEKATEVLLVRARAAFRTAYESRPAGGMTP</sequence>
<reference evidence="7 8" key="1">
    <citation type="submission" date="2019-03" db="EMBL/GenBank/DDBJ databases">
        <title>Sequencing the genomes of 1000 actinobacteria strains.</title>
        <authorList>
            <person name="Klenk H.-P."/>
        </authorList>
    </citation>
    <scope>NUCLEOTIDE SEQUENCE [LARGE SCALE GENOMIC DNA]</scope>
    <source>
        <strain evidence="7 8">DSM 18936</strain>
    </source>
</reference>
<dbReference type="Pfam" id="PF04542">
    <property type="entry name" value="Sigma70_r2"/>
    <property type="match status" value="1"/>
</dbReference>
<feature type="domain" description="RNA polymerase sigma factor 70 region 4 type 2" evidence="6">
    <location>
        <begin position="115"/>
        <end position="163"/>
    </location>
</feature>
<dbReference type="InterPro" id="IPR014284">
    <property type="entry name" value="RNA_pol_sigma-70_dom"/>
</dbReference>
<proteinExistence type="inferred from homology"/>